<sequence>MLPLAIAVQHRALRVGCRGVLAEGEGDGGLSFAPLQAGDGRECFAQQRQIDPCRSVPPPLFWHRGAYRPEARGGLPVARGGDAASDCRFCPVPARKRRHAPRLTTNTNSQLQSGRGTGIVRERDRGGSVARAPCQASAWARYSKLRNPTGDAREHFTAARRAAPPSSAHLAATPPSGSVNGEPDLRLGHRTIAETPVQERPQTSSEKPTKPHLQHLLLWSSPPSPSPSPTPDRRLPRARDLLCARRACRGASPSNHRYWLLAHGLPPSLSILLTTAVPTPTEEATQSTMPTR</sequence>
<evidence type="ECO:0000256" key="1">
    <source>
        <dbReference type="SAM" id="MobiDB-lite"/>
    </source>
</evidence>
<reference evidence="2" key="1">
    <citation type="journal article" date="2020" name="Stud. Mycol.">
        <title>101 Dothideomycetes genomes: a test case for predicting lifestyles and emergence of pathogens.</title>
        <authorList>
            <person name="Haridas S."/>
            <person name="Albert R."/>
            <person name="Binder M."/>
            <person name="Bloem J."/>
            <person name="Labutti K."/>
            <person name="Salamov A."/>
            <person name="Andreopoulos B."/>
            <person name="Baker S."/>
            <person name="Barry K."/>
            <person name="Bills G."/>
            <person name="Bluhm B."/>
            <person name="Cannon C."/>
            <person name="Castanera R."/>
            <person name="Culley D."/>
            <person name="Daum C."/>
            <person name="Ezra D."/>
            <person name="Gonzalez J."/>
            <person name="Henrissat B."/>
            <person name="Kuo A."/>
            <person name="Liang C."/>
            <person name="Lipzen A."/>
            <person name="Lutzoni F."/>
            <person name="Magnuson J."/>
            <person name="Mondo S."/>
            <person name="Nolan M."/>
            <person name="Ohm R."/>
            <person name="Pangilinan J."/>
            <person name="Park H.-J."/>
            <person name="Ramirez L."/>
            <person name="Alfaro M."/>
            <person name="Sun H."/>
            <person name="Tritt A."/>
            <person name="Yoshinaga Y."/>
            <person name="Zwiers L.-H."/>
            <person name="Turgeon B."/>
            <person name="Goodwin S."/>
            <person name="Spatafora J."/>
            <person name="Crous P."/>
            <person name="Grigoriev I."/>
        </authorList>
    </citation>
    <scope>NUCLEOTIDE SEQUENCE</scope>
    <source>
        <strain evidence="2">CBS 690.94</strain>
    </source>
</reference>
<proteinExistence type="predicted"/>
<accession>A0A9P4UGH2</accession>
<evidence type="ECO:0000313" key="2">
    <source>
        <dbReference type="EMBL" id="KAF2449571.1"/>
    </source>
</evidence>
<name>A0A9P4UGH2_9PLEO</name>
<dbReference type="EMBL" id="MU001494">
    <property type="protein sequence ID" value="KAF2449571.1"/>
    <property type="molecule type" value="Genomic_DNA"/>
</dbReference>
<protein>
    <submittedName>
        <fullName evidence="2">Uncharacterized protein</fullName>
    </submittedName>
</protein>
<feature type="region of interest" description="Disordered" evidence="1">
    <location>
        <begin position="158"/>
        <end position="235"/>
    </location>
</feature>
<feature type="region of interest" description="Disordered" evidence="1">
    <location>
        <begin position="106"/>
        <end position="132"/>
    </location>
</feature>
<dbReference type="Proteomes" id="UP000799764">
    <property type="component" value="Unassembled WGS sequence"/>
</dbReference>
<comment type="caution">
    <text evidence="2">The sequence shown here is derived from an EMBL/GenBank/DDBJ whole genome shotgun (WGS) entry which is preliminary data.</text>
</comment>
<gene>
    <name evidence="2" type="ORF">P171DRAFT_440068</name>
</gene>
<dbReference type="AlphaFoldDB" id="A0A9P4UGH2"/>
<organism evidence="2 3">
    <name type="scientific">Karstenula rhodostoma CBS 690.94</name>
    <dbReference type="NCBI Taxonomy" id="1392251"/>
    <lineage>
        <taxon>Eukaryota</taxon>
        <taxon>Fungi</taxon>
        <taxon>Dikarya</taxon>
        <taxon>Ascomycota</taxon>
        <taxon>Pezizomycotina</taxon>
        <taxon>Dothideomycetes</taxon>
        <taxon>Pleosporomycetidae</taxon>
        <taxon>Pleosporales</taxon>
        <taxon>Massarineae</taxon>
        <taxon>Didymosphaeriaceae</taxon>
        <taxon>Karstenula</taxon>
    </lineage>
</organism>
<evidence type="ECO:0000313" key="3">
    <source>
        <dbReference type="Proteomes" id="UP000799764"/>
    </source>
</evidence>
<keyword evidence="3" id="KW-1185">Reference proteome</keyword>
<feature type="compositionally biased region" description="Low complexity" evidence="1">
    <location>
        <begin position="159"/>
        <end position="176"/>
    </location>
</feature>